<gene>
    <name evidence="1" type="ORF">AMORRO_LOCUS15535</name>
</gene>
<dbReference type="AlphaFoldDB" id="A0A9N9J138"/>
<reference evidence="1" key="1">
    <citation type="submission" date="2021-06" db="EMBL/GenBank/DDBJ databases">
        <authorList>
            <person name="Kallberg Y."/>
            <person name="Tangrot J."/>
            <person name="Rosling A."/>
        </authorList>
    </citation>
    <scope>NUCLEOTIDE SEQUENCE</scope>
    <source>
        <strain evidence="1">CL551</strain>
    </source>
</reference>
<keyword evidence="2" id="KW-1185">Reference proteome</keyword>
<feature type="non-terminal residue" evidence="1">
    <location>
        <position position="467"/>
    </location>
</feature>
<comment type="caution">
    <text evidence="1">The sequence shown here is derived from an EMBL/GenBank/DDBJ whole genome shotgun (WGS) entry which is preliminary data.</text>
</comment>
<evidence type="ECO:0000313" key="1">
    <source>
        <dbReference type="EMBL" id="CAG8754809.1"/>
    </source>
</evidence>
<dbReference type="EMBL" id="CAJVPV010037320">
    <property type="protein sequence ID" value="CAG8754809.1"/>
    <property type="molecule type" value="Genomic_DNA"/>
</dbReference>
<dbReference type="SUPFAM" id="SSF52047">
    <property type="entry name" value="RNI-like"/>
    <property type="match status" value="1"/>
</dbReference>
<protein>
    <submittedName>
        <fullName evidence="1">4037_t:CDS:1</fullName>
    </submittedName>
</protein>
<dbReference type="Gene3D" id="3.80.10.10">
    <property type="entry name" value="Ribonuclease Inhibitor"/>
    <property type="match status" value="1"/>
</dbReference>
<organism evidence="1 2">
    <name type="scientific">Acaulospora morrowiae</name>
    <dbReference type="NCBI Taxonomy" id="94023"/>
    <lineage>
        <taxon>Eukaryota</taxon>
        <taxon>Fungi</taxon>
        <taxon>Fungi incertae sedis</taxon>
        <taxon>Mucoromycota</taxon>
        <taxon>Glomeromycotina</taxon>
        <taxon>Glomeromycetes</taxon>
        <taxon>Diversisporales</taxon>
        <taxon>Acaulosporaceae</taxon>
        <taxon>Acaulospora</taxon>
    </lineage>
</organism>
<feature type="non-terminal residue" evidence="1">
    <location>
        <position position="1"/>
    </location>
</feature>
<dbReference type="Proteomes" id="UP000789342">
    <property type="component" value="Unassembled WGS sequence"/>
</dbReference>
<dbReference type="InterPro" id="IPR032675">
    <property type="entry name" value="LRR_dom_sf"/>
</dbReference>
<accession>A0A9N9J138</accession>
<proteinExistence type="predicted"/>
<sequence>FAERTKKSDLIIETYVSCFSDSEKNQFHSELFLIPEFQKPTFDYPGYIQSLDIVNYEEAIKTWIHVIWENYSPKHQKFNASYVGICKKIIGNMIFNRSKGLISLKMSRDEQDNTYYLDIVAKSGIHHRLSKLQKLELCYNVTRNNNAELIVDRIVNLFTILTRNVRSLQHITIIFGTENQNLQSRFGKSLADLIKSQTNLEYLELYKFWDSSTASSIYSALVAQSHSLNYLKILGTKDFVQLLPFLRNCTNLKTLCITPSIPSTWEDSGAKYSSIELEHIYFQQYAEPNMITSTLIPILRMSGQNLRTLSLQMVNIEHLDFIAQHCSNITTLSLNIAHFQLSHFGEIISNMSLRSLTLKKVLEDTTFDLSSIIELARSIPNSLKYFGIGFKMSPVTMELFLSECRASLYGLDLYYYFNMINDSYLRVFIQYSRDNHSFRQLRFEDAPSTHLCGIFENPSKLLQYTKT</sequence>
<evidence type="ECO:0000313" key="2">
    <source>
        <dbReference type="Proteomes" id="UP000789342"/>
    </source>
</evidence>
<dbReference type="OrthoDB" id="2340529at2759"/>
<name>A0A9N9J138_9GLOM</name>